<organism evidence="2 3">
    <name type="scientific">Leptidea sinapis</name>
    <dbReference type="NCBI Taxonomy" id="189913"/>
    <lineage>
        <taxon>Eukaryota</taxon>
        <taxon>Metazoa</taxon>
        <taxon>Ecdysozoa</taxon>
        <taxon>Arthropoda</taxon>
        <taxon>Hexapoda</taxon>
        <taxon>Insecta</taxon>
        <taxon>Pterygota</taxon>
        <taxon>Neoptera</taxon>
        <taxon>Endopterygota</taxon>
        <taxon>Lepidoptera</taxon>
        <taxon>Glossata</taxon>
        <taxon>Ditrysia</taxon>
        <taxon>Papilionoidea</taxon>
        <taxon>Pieridae</taxon>
        <taxon>Dismorphiinae</taxon>
        <taxon>Leptidea</taxon>
    </lineage>
</organism>
<dbReference type="AlphaFoldDB" id="A0A5E4QEE1"/>
<dbReference type="EMBL" id="FZQP02002482">
    <property type="protein sequence ID" value="VVC95905.1"/>
    <property type="molecule type" value="Genomic_DNA"/>
</dbReference>
<feature type="signal peptide" evidence="1">
    <location>
        <begin position="1"/>
        <end position="15"/>
    </location>
</feature>
<sequence length="98" mass="11010">MLFVLSVFIAKPVFMTPIQVTPEPPLTSSDILNSLNEKSILGYVPNIPPYTTIMGTVANRLNIELMNASSEEDLDNLLYNRSQGTPINNPITWVIWKF</sequence>
<evidence type="ECO:0000256" key="1">
    <source>
        <dbReference type="SAM" id="SignalP"/>
    </source>
</evidence>
<reference evidence="2 3" key="1">
    <citation type="submission" date="2017-07" db="EMBL/GenBank/DDBJ databases">
        <authorList>
            <person name="Talla V."/>
            <person name="Backstrom N."/>
        </authorList>
    </citation>
    <scope>NUCLEOTIDE SEQUENCE [LARGE SCALE GENOMIC DNA]</scope>
</reference>
<evidence type="ECO:0000313" key="2">
    <source>
        <dbReference type="EMBL" id="VVC95905.1"/>
    </source>
</evidence>
<accession>A0A5E4QEE1</accession>
<feature type="chain" id="PRO_5023129691" evidence="1">
    <location>
        <begin position="16"/>
        <end position="98"/>
    </location>
</feature>
<protein>
    <submittedName>
        <fullName evidence="2">Uncharacterized protein</fullName>
    </submittedName>
</protein>
<keyword evidence="1" id="KW-0732">Signal</keyword>
<dbReference type="Proteomes" id="UP000324832">
    <property type="component" value="Unassembled WGS sequence"/>
</dbReference>
<keyword evidence="3" id="KW-1185">Reference proteome</keyword>
<name>A0A5E4QEE1_9NEOP</name>
<gene>
    <name evidence="2" type="ORF">LSINAPIS_LOCUS7524</name>
</gene>
<proteinExistence type="predicted"/>
<feature type="non-terminal residue" evidence="2">
    <location>
        <position position="98"/>
    </location>
</feature>
<evidence type="ECO:0000313" key="3">
    <source>
        <dbReference type="Proteomes" id="UP000324832"/>
    </source>
</evidence>